<dbReference type="GO" id="GO:0008285">
    <property type="term" value="P:negative regulation of cell population proliferation"/>
    <property type="evidence" value="ECO:0007669"/>
    <property type="project" value="TreeGrafter"/>
</dbReference>
<dbReference type="GO" id="GO:0005634">
    <property type="term" value="C:nucleus"/>
    <property type="evidence" value="ECO:0007669"/>
    <property type="project" value="TreeGrafter"/>
</dbReference>
<dbReference type="PANTHER" id="PTHR17149:SF4">
    <property type="entry name" value="RH17958P"/>
    <property type="match status" value="1"/>
</dbReference>
<dbReference type="EMBL" id="KQ417009">
    <property type="protein sequence ID" value="KOF94228.1"/>
    <property type="molecule type" value="Genomic_DNA"/>
</dbReference>
<evidence type="ECO:0000313" key="2">
    <source>
        <dbReference type="EMBL" id="KOF94228.1"/>
    </source>
</evidence>
<dbReference type="InterPro" id="IPR018792">
    <property type="entry name" value="NUPR1-like"/>
</dbReference>
<reference evidence="2" key="1">
    <citation type="submission" date="2015-07" db="EMBL/GenBank/DDBJ databases">
        <title>MeaNS - Measles Nucleotide Surveillance Program.</title>
        <authorList>
            <person name="Tran T."/>
            <person name="Druce J."/>
        </authorList>
    </citation>
    <scope>NUCLEOTIDE SEQUENCE</scope>
    <source>
        <strain evidence="2">UCB-OBI-ISO-001</strain>
        <tissue evidence="2">Gonad</tissue>
    </source>
</reference>
<accession>A0A0L8HYB7</accession>
<name>A0A0L8HYB7_OCTBM</name>
<evidence type="ECO:0000256" key="1">
    <source>
        <dbReference type="SAM" id="MobiDB-lite"/>
    </source>
</evidence>
<protein>
    <recommendedName>
        <fullName evidence="3">Nuclear protein 1</fullName>
    </recommendedName>
</protein>
<organism evidence="2">
    <name type="scientific">Octopus bimaculoides</name>
    <name type="common">California two-spotted octopus</name>
    <dbReference type="NCBI Taxonomy" id="37653"/>
    <lineage>
        <taxon>Eukaryota</taxon>
        <taxon>Metazoa</taxon>
        <taxon>Spiralia</taxon>
        <taxon>Lophotrochozoa</taxon>
        <taxon>Mollusca</taxon>
        <taxon>Cephalopoda</taxon>
        <taxon>Coleoidea</taxon>
        <taxon>Octopodiformes</taxon>
        <taxon>Octopoda</taxon>
        <taxon>Incirrata</taxon>
        <taxon>Octopodidae</taxon>
        <taxon>Octopus</taxon>
    </lineage>
</organism>
<gene>
    <name evidence="2" type="ORF">OCBIM_22002420mg</name>
</gene>
<dbReference type="GO" id="GO:0045786">
    <property type="term" value="P:negative regulation of cell cycle"/>
    <property type="evidence" value="ECO:0007669"/>
    <property type="project" value="TreeGrafter"/>
</dbReference>
<feature type="compositionally biased region" description="Basic and acidic residues" evidence="1">
    <location>
        <begin position="35"/>
        <end position="49"/>
    </location>
</feature>
<evidence type="ECO:0008006" key="3">
    <source>
        <dbReference type="Google" id="ProtNLM"/>
    </source>
</evidence>
<feature type="region of interest" description="Disordered" evidence="1">
    <location>
        <begin position="28"/>
        <end position="90"/>
    </location>
</feature>
<feature type="compositionally biased region" description="Basic and acidic residues" evidence="1">
    <location>
        <begin position="73"/>
        <end position="90"/>
    </location>
</feature>
<sequence length="90" mass="10853">MTDFFVANYMDEYDIMSMYRDQYIHVGHSGKGRSKKEAREHTNRHDPNGHNRKTLQKLMNNSYKNRARSNSKFFKENPRRWKSSNDHDLS</sequence>
<dbReference type="GO" id="GO:0006357">
    <property type="term" value="P:regulation of transcription by RNA polymerase II"/>
    <property type="evidence" value="ECO:0007669"/>
    <property type="project" value="TreeGrafter"/>
</dbReference>
<dbReference type="PANTHER" id="PTHR17149">
    <property type="entry name" value="NUCLEAR PROTEIN 1 AND 2"/>
    <property type="match status" value="1"/>
</dbReference>
<dbReference type="AlphaFoldDB" id="A0A0L8HYB7"/>
<dbReference type="Pfam" id="PF10195">
    <property type="entry name" value="Phospho_p8"/>
    <property type="match status" value="1"/>
</dbReference>
<proteinExistence type="predicted"/>
<feature type="compositionally biased region" description="Polar residues" evidence="1">
    <location>
        <begin position="57"/>
        <end position="72"/>
    </location>
</feature>